<dbReference type="SUPFAM" id="SSF52833">
    <property type="entry name" value="Thioredoxin-like"/>
    <property type="match status" value="1"/>
</dbReference>
<organism evidence="1 2">
    <name type="scientific">Candidatus Fervidibacter sacchari</name>
    <dbReference type="NCBI Taxonomy" id="1448929"/>
    <lineage>
        <taxon>Bacteria</taxon>
        <taxon>Candidatus Fervidibacterota</taxon>
        <taxon>Candidatus Fervidibacter</taxon>
    </lineage>
</organism>
<dbReference type="InterPro" id="IPR036249">
    <property type="entry name" value="Thioredoxin-like_sf"/>
</dbReference>
<evidence type="ECO:0000313" key="1">
    <source>
        <dbReference type="EMBL" id="MCS3920381.1"/>
    </source>
</evidence>
<proteinExistence type="predicted"/>
<dbReference type="RefSeq" id="WP_259099376.1">
    <property type="nucleotide sequence ID" value="NZ_CP130454.1"/>
</dbReference>
<gene>
    <name evidence="1" type="ORF">M2350_002810</name>
</gene>
<protein>
    <submittedName>
        <fullName evidence="1">Uncharacterized protein</fullName>
    </submittedName>
</protein>
<dbReference type="Proteomes" id="UP001204798">
    <property type="component" value="Unassembled WGS sequence"/>
</dbReference>
<dbReference type="EMBL" id="JANUCP010000005">
    <property type="protein sequence ID" value="MCS3920381.1"/>
    <property type="molecule type" value="Genomic_DNA"/>
</dbReference>
<keyword evidence="2" id="KW-1185">Reference proteome</keyword>
<sequence length="124" mass="13661">MGNWETWRKEKISGVLVLREGAEKVKKMIAEKGWQVTVIGDEKGKIAKALNACFLPRAYGFADGKLVWLQKEPKMGVVEVLEGFLKAVKGEQGAAQVLNSWSAEMREKVWGKAVVGSAEGGEKR</sequence>
<evidence type="ECO:0000313" key="2">
    <source>
        <dbReference type="Proteomes" id="UP001204798"/>
    </source>
</evidence>
<accession>A0ABT2ESI1</accession>
<name>A0ABT2ESI1_9BACT</name>
<comment type="caution">
    <text evidence="1">The sequence shown here is derived from an EMBL/GenBank/DDBJ whole genome shotgun (WGS) entry which is preliminary data.</text>
</comment>
<reference evidence="1 2" key="1">
    <citation type="submission" date="2022-08" db="EMBL/GenBank/DDBJ databases">
        <title>Bacterial and archaeal communities from various locations to study Microbial Dark Matter (Phase II).</title>
        <authorList>
            <person name="Stepanauskas R."/>
        </authorList>
    </citation>
    <scope>NUCLEOTIDE SEQUENCE [LARGE SCALE GENOMIC DNA]</scope>
    <source>
        <strain evidence="1 2">PD1</strain>
    </source>
</reference>